<dbReference type="OrthoDB" id="347435at2759"/>
<comment type="caution">
    <text evidence="2">The sequence shown here is derived from an EMBL/GenBank/DDBJ whole genome shotgun (WGS) entry which is preliminary data.</text>
</comment>
<dbReference type="PANTHER" id="PTHR10285">
    <property type="entry name" value="URIDINE KINASE"/>
    <property type="match status" value="1"/>
</dbReference>
<evidence type="ECO:0000256" key="1">
    <source>
        <dbReference type="SAM" id="MobiDB-lite"/>
    </source>
</evidence>
<gene>
    <name evidence="2" type="ORF">Rt10032_c10g4347</name>
</gene>
<protein>
    <submittedName>
        <fullName evidence="2">D-glycerate 3-kinase</fullName>
    </submittedName>
</protein>
<organism evidence="2 3">
    <name type="scientific">Rhodotorula toruloides</name>
    <name type="common">Yeast</name>
    <name type="synonym">Rhodosporidium toruloides</name>
    <dbReference type="NCBI Taxonomy" id="5286"/>
    <lineage>
        <taxon>Eukaryota</taxon>
        <taxon>Fungi</taxon>
        <taxon>Dikarya</taxon>
        <taxon>Basidiomycota</taxon>
        <taxon>Pucciniomycotina</taxon>
        <taxon>Microbotryomycetes</taxon>
        <taxon>Sporidiobolales</taxon>
        <taxon>Sporidiobolaceae</taxon>
        <taxon>Rhodotorula</taxon>
    </lineage>
</organism>
<dbReference type="SUPFAM" id="SSF52540">
    <property type="entry name" value="P-loop containing nucleoside triphosphate hydrolases"/>
    <property type="match status" value="1"/>
</dbReference>
<accession>A0A511KIZ3</accession>
<proteinExistence type="predicted"/>
<dbReference type="Gene3D" id="3.40.50.300">
    <property type="entry name" value="P-loop containing nucleotide triphosphate hydrolases"/>
    <property type="match status" value="1"/>
</dbReference>
<evidence type="ECO:0000313" key="2">
    <source>
        <dbReference type="EMBL" id="GEM10330.1"/>
    </source>
</evidence>
<dbReference type="GO" id="GO:0016301">
    <property type="term" value="F:kinase activity"/>
    <property type="evidence" value="ECO:0007669"/>
    <property type="project" value="UniProtKB-KW"/>
</dbReference>
<sequence length="325" mass="36150">MAPSTPSTRPTAQIVAEFVTEQLEAHRKAWRDKASHKDSRPPPLVLGVQGPQGSGKSYLASGLPALLASQNPPLRTASLSLDDLYLPHFGLVAVAQANPGNKLLSGRGQAGTHDIALGLECLRAFKARGTAPVELPVFEKSLHGGEGDRLPREKWVKVHNPGEVDVVVFEGWMNGFRPLPPPPSTKSLSSIYALAHKDRQQARVALGIDYDEPFFLQHDLVHLEKVQENLAAYEELWSMVDAFVQIKPEKMGYVWEWRLEQEHNMKAKNGGIGMTDEQVQHFIARYMPGYEVFLRGIEHPSSTWTAKGLRVVIGKMREVKAVERF</sequence>
<name>A0A511KIZ3_RHOTO</name>
<reference evidence="2 3" key="1">
    <citation type="submission" date="2019-07" db="EMBL/GenBank/DDBJ databases">
        <title>Rhodotorula toruloides NBRC10032 genome sequencing.</title>
        <authorList>
            <person name="Shida Y."/>
            <person name="Takaku H."/>
            <person name="Ogasawara W."/>
            <person name="Mori K."/>
        </authorList>
    </citation>
    <scope>NUCLEOTIDE SEQUENCE [LARGE SCALE GENOMIC DNA]</scope>
    <source>
        <strain evidence="2 3">NBRC10032</strain>
    </source>
</reference>
<dbReference type="Proteomes" id="UP000321518">
    <property type="component" value="Unassembled WGS sequence"/>
</dbReference>
<dbReference type="EMBL" id="BJWK01000010">
    <property type="protein sequence ID" value="GEM10330.1"/>
    <property type="molecule type" value="Genomic_DNA"/>
</dbReference>
<dbReference type="AlphaFoldDB" id="A0A511KIZ3"/>
<dbReference type="InterPro" id="IPR027417">
    <property type="entry name" value="P-loop_NTPase"/>
</dbReference>
<keyword evidence="2" id="KW-0808">Transferase</keyword>
<feature type="region of interest" description="Disordered" evidence="1">
    <location>
        <begin position="26"/>
        <end position="51"/>
    </location>
</feature>
<evidence type="ECO:0000313" key="3">
    <source>
        <dbReference type="Proteomes" id="UP000321518"/>
    </source>
</evidence>
<feature type="compositionally biased region" description="Basic and acidic residues" evidence="1">
    <location>
        <begin position="26"/>
        <end position="40"/>
    </location>
</feature>
<keyword evidence="2" id="KW-0418">Kinase</keyword>